<comment type="catalytic activity">
    <reaction evidence="4">
        <text>N-terminal L-arginyl-[protein] + L-leucyl-tRNA(Leu) = N-terminal L-leucyl-L-arginyl-[protein] + tRNA(Leu) + H(+)</text>
        <dbReference type="Rhea" id="RHEA:50416"/>
        <dbReference type="Rhea" id="RHEA-COMP:9613"/>
        <dbReference type="Rhea" id="RHEA-COMP:9622"/>
        <dbReference type="Rhea" id="RHEA-COMP:12672"/>
        <dbReference type="Rhea" id="RHEA-COMP:12673"/>
        <dbReference type="ChEBI" id="CHEBI:15378"/>
        <dbReference type="ChEBI" id="CHEBI:64719"/>
        <dbReference type="ChEBI" id="CHEBI:78442"/>
        <dbReference type="ChEBI" id="CHEBI:78494"/>
        <dbReference type="ChEBI" id="CHEBI:133044"/>
        <dbReference type="EC" id="2.3.2.6"/>
    </reaction>
</comment>
<evidence type="ECO:0000256" key="2">
    <source>
        <dbReference type="ARBA" id="ARBA00022679"/>
    </source>
</evidence>
<dbReference type="InterPro" id="IPR004616">
    <property type="entry name" value="Leu/Phe-tRNA_Trfase"/>
</dbReference>
<keyword evidence="6" id="KW-1185">Reference proteome</keyword>
<sequence length="265" mass="28539">MQRAFPFRPVCYSLARMMIDPLVLLQAYSIGVFPMADDRDADEVYWVEPKRRAILPLDGFHLSHSLSKTIRRDHFRVSANRAFAQILALCAQAAPDRPSTWINHQIEAAYRHLHEAGFAHSIEIWEGDELVGGLYGVAIGRAFFGESMVSRRTDASKVALAWLVARLRVGGFTLLDCQFMTDHLRTMGAVEISQRDYLQLLGAAAGGVALGAGAGALSRGSGVAAERAFAPLAGDAVTGSPLAPSFTVSGPVSGQAIAQLLTQTS</sequence>
<dbReference type="EMBL" id="AP018817">
    <property type="protein sequence ID" value="BBF71453.1"/>
    <property type="molecule type" value="Genomic_DNA"/>
</dbReference>
<evidence type="ECO:0000256" key="4">
    <source>
        <dbReference type="HAMAP-Rule" id="MF_00688"/>
    </source>
</evidence>
<dbReference type="PANTHER" id="PTHR30098:SF2">
    <property type="entry name" value="LEUCYL_PHENYLALANYL-TRNA--PROTEIN TRANSFERASE"/>
    <property type="match status" value="1"/>
</dbReference>
<dbReference type="Gene3D" id="3.40.630.70">
    <property type="entry name" value="Leucyl/phenylalanyl-tRNA-protein transferase, C-terminal domain"/>
    <property type="match status" value="1"/>
</dbReference>
<reference evidence="5" key="1">
    <citation type="submission" date="2018-07" db="EMBL/GenBank/DDBJ databases">
        <title>Complete genome sequence of Sphingomonas bisphenolicum strain AO1, a bisphenol A degradative bacterium isolated from Japanese farm field.</title>
        <authorList>
            <person name="Murakami M."/>
            <person name="Koh M."/>
            <person name="Koba S."/>
            <person name="Matsumura Y."/>
        </authorList>
    </citation>
    <scope>NUCLEOTIDE SEQUENCE</scope>
    <source>
        <strain evidence="5">AO1</strain>
    </source>
</reference>
<proteinExistence type="inferred from homology"/>
<comment type="catalytic activity">
    <reaction evidence="4">
        <text>L-phenylalanyl-tRNA(Phe) + an N-terminal L-alpha-aminoacyl-[protein] = an N-terminal L-phenylalanyl-L-alpha-aminoacyl-[protein] + tRNA(Phe)</text>
        <dbReference type="Rhea" id="RHEA:43632"/>
        <dbReference type="Rhea" id="RHEA-COMP:9668"/>
        <dbReference type="Rhea" id="RHEA-COMP:9699"/>
        <dbReference type="Rhea" id="RHEA-COMP:10636"/>
        <dbReference type="Rhea" id="RHEA-COMP:10637"/>
        <dbReference type="ChEBI" id="CHEBI:78442"/>
        <dbReference type="ChEBI" id="CHEBI:78531"/>
        <dbReference type="ChEBI" id="CHEBI:78597"/>
        <dbReference type="ChEBI" id="CHEBI:83561"/>
        <dbReference type="EC" id="2.3.2.6"/>
    </reaction>
</comment>
<comment type="function">
    <text evidence="4">Functions in the N-end rule pathway of protein degradation where it conjugates Leu, Phe and, less efficiently, Met from aminoacyl-tRNAs to the N-termini of proteins containing an N-terminal arginine or lysine.</text>
</comment>
<evidence type="ECO:0000256" key="1">
    <source>
        <dbReference type="ARBA" id="ARBA00022490"/>
    </source>
</evidence>
<keyword evidence="1 4" id="KW-0963">Cytoplasm</keyword>
<dbReference type="InterPro" id="IPR042203">
    <property type="entry name" value="Leu/Phe-tRNA_Trfase_C"/>
</dbReference>
<dbReference type="PANTHER" id="PTHR30098">
    <property type="entry name" value="LEUCYL/PHENYLALANYL-TRNA--PROTEIN TRANSFERASE"/>
    <property type="match status" value="1"/>
</dbReference>
<evidence type="ECO:0000256" key="3">
    <source>
        <dbReference type="ARBA" id="ARBA00023315"/>
    </source>
</evidence>
<keyword evidence="3 4" id="KW-0012">Acyltransferase</keyword>
<dbReference type="InterPro" id="IPR016181">
    <property type="entry name" value="Acyl_CoA_acyltransferase"/>
</dbReference>
<evidence type="ECO:0000313" key="5">
    <source>
        <dbReference type="EMBL" id="BBF71453.1"/>
    </source>
</evidence>
<dbReference type="EC" id="2.3.2.6" evidence="4"/>
<name>A0ABN5WGQ5_9SPHN</name>
<gene>
    <name evidence="4" type="primary">aat</name>
    <name evidence="5" type="ORF">SBA_ch1_36530</name>
</gene>
<protein>
    <recommendedName>
        <fullName evidence="4">Leucyl/phenylalanyl-tRNA--protein transferase</fullName>
        <ecNumber evidence="4">2.3.2.6</ecNumber>
    </recommendedName>
    <alternativeName>
        <fullName evidence="4">L/F-transferase</fullName>
    </alternativeName>
    <alternativeName>
        <fullName evidence="4">Leucyltransferase</fullName>
    </alternativeName>
    <alternativeName>
        <fullName evidence="4">Phenyalanyltransferase</fullName>
    </alternativeName>
</protein>
<keyword evidence="2 4" id="KW-0808">Transferase</keyword>
<organism evidence="5 6">
    <name type="scientific">Sphingomonas bisphenolicum</name>
    <dbReference type="NCBI Taxonomy" id="296544"/>
    <lineage>
        <taxon>Bacteria</taxon>
        <taxon>Pseudomonadati</taxon>
        <taxon>Pseudomonadota</taxon>
        <taxon>Alphaproteobacteria</taxon>
        <taxon>Sphingomonadales</taxon>
        <taxon>Sphingomonadaceae</taxon>
        <taxon>Sphingomonas</taxon>
    </lineage>
</organism>
<dbReference type="Proteomes" id="UP001059971">
    <property type="component" value="Chromosome 1"/>
</dbReference>
<comment type="subcellular location">
    <subcellularLocation>
        <location evidence="4">Cytoplasm</location>
    </subcellularLocation>
</comment>
<dbReference type="HAMAP" id="MF_00688">
    <property type="entry name" value="Leu_Phe_trans"/>
    <property type="match status" value="1"/>
</dbReference>
<accession>A0ABN5WGQ5</accession>
<evidence type="ECO:0000313" key="6">
    <source>
        <dbReference type="Proteomes" id="UP001059971"/>
    </source>
</evidence>
<comment type="catalytic activity">
    <reaction evidence="4">
        <text>N-terminal L-lysyl-[protein] + L-leucyl-tRNA(Leu) = N-terminal L-leucyl-L-lysyl-[protein] + tRNA(Leu) + H(+)</text>
        <dbReference type="Rhea" id="RHEA:12340"/>
        <dbReference type="Rhea" id="RHEA-COMP:9613"/>
        <dbReference type="Rhea" id="RHEA-COMP:9622"/>
        <dbReference type="Rhea" id="RHEA-COMP:12670"/>
        <dbReference type="Rhea" id="RHEA-COMP:12671"/>
        <dbReference type="ChEBI" id="CHEBI:15378"/>
        <dbReference type="ChEBI" id="CHEBI:65249"/>
        <dbReference type="ChEBI" id="CHEBI:78442"/>
        <dbReference type="ChEBI" id="CHEBI:78494"/>
        <dbReference type="ChEBI" id="CHEBI:133043"/>
        <dbReference type="EC" id="2.3.2.6"/>
    </reaction>
</comment>
<comment type="similarity">
    <text evidence="4">Belongs to the L/F-transferase family.</text>
</comment>
<dbReference type="NCBIfam" id="TIGR00667">
    <property type="entry name" value="aat"/>
    <property type="match status" value="1"/>
</dbReference>
<dbReference type="SUPFAM" id="SSF55729">
    <property type="entry name" value="Acyl-CoA N-acyltransferases (Nat)"/>
    <property type="match status" value="1"/>
</dbReference>
<dbReference type="Pfam" id="PF03588">
    <property type="entry name" value="Leu_Phe_trans"/>
    <property type="match status" value="1"/>
</dbReference>